<keyword evidence="7" id="KW-0496">Mitochondrion</keyword>
<comment type="catalytic activity">
    <reaction evidence="8">
        <text>N(6)-[(R)-lipoyl]-L-lysyl-[protein] + 3-methyl-2-oxobutanoate + H(+) = N(6)-[(R)-S(8)-2-methylpropanoyldihydrolipoyl]-L-lysyl-[protein] + CO2</text>
        <dbReference type="Rhea" id="RHEA:13457"/>
        <dbReference type="Rhea" id="RHEA-COMP:10474"/>
        <dbReference type="Rhea" id="RHEA-COMP:10497"/>
        <dbReference type="ChEBI" id="CHEBI:11851"/>
        <dbReference type="ChEBI" id="CHEBI:15378"/>
        <dbReference type="ChEBI" id="CHEBI:16526"/>
        <dbReference type="ChEBI" id="CHEBI:83099"/>
        <dbReference type="ChEBI" id="CHEBI:83142"/>
        <dbReference type="EC" id="1.2.4.4"/>
    </reaction>
    <physiologicalReaction direction="left-to-right" evidence="8">
        <dbReference type="Rhea" id="RHEA:13458"/>
    </physiologicalReaction>
</comment>
<dbReference type="SUPFAM" id="SSF52922">
    <property type="entry name" value="TK C-terminal domain-like"/>
    <property type="match status" value="1"/>
</dbReference>
<accession>A0ABD1XIY2</accession>
<comment type="subunit">
    <text evidence="3">Heterotetramer of alpha and beta chains.</text>
</comment>
<gene>
    <name evidence="12" type="ORF">R1flu_027453</name>
</gene>
<dbReference type="InterPro" id="IPR009014">
    <property type="entry name" value="Transketo_C/PFOR_II"/>
</dbReference>
<dbReference type="InterPro" id="IPR029061">
    <property type="entry name" value="THDP-binding"/>
</dbReference>
<evidence type="ECO:0000256" key="1">
    <source>
        <dbReference type="ARBA" id="ARBA00001964"/>
    </source>
</evidence>
<dbReference type="SUPFAM" id="SSF52518">
    <property type="entry name" value="Thiamin diphosphate-binding fold (THDP-binding)"/>
    <property type="match status" value="1"/>
</dbReference>
<evidence type="ECO:0000256" key="5">
    <source>
        <dbReference type="ARBA" id="ARBA00022946"/>
    </source>
</evidence>
<dbReference type="AlphaFoldDB" id="A0ABD1XIY2"/>
<evidence type="ECO:0000256" key="10">
    <source>
        <dbReference type="SAM" id="MobiDB-lite"/>
    </source>
</evidence>
<evidence type="ECO:0000313" key="13">
    <source>
        <dbReference type="Proteomes" id="UP001605036"/>
    </source>
</evidence>
<comment type="caution">
    <text evidence="12">The sequence shown here is derived from an EMBL/GenBank/DDBJ whole genome shotgun (WGS) entry which is preliminary data.</text>
</comment>
<dbReference type="SMART" id="SM00861">
    <property type="entry name" value="Transket_pyr"/>
    <property type="match status" value="1"/>
</dbReference>
<dbReference type="InterPro" id="IPR005475">
    <property type="entry name" value="Transketolase-like_Pyr-bd"/>
</dbReference>
<dbReference type="PANTHER" id="PTHR42980">
    <property type="entry name" value="2-OXOISOVALERATE DEHYDROGENASE SUBUNIT BETA-RELATED"/>
    <property type="match status" value="1"/>
</dbReference>
<keyword evidence="6" id="KW-0560">Oxidoreductase</keyword>
<keyword evidence="13" id="KW-1185">Reference proteome</keyword>
<reference evidence="12 13" key="1">
    <citation type="submission" date="2024-09" db="EMBL/GenBank/DDBJ databases">
        <title>Chromosome-scale assembly of Riccia fluitans.</title>
        <authorList>
            <person name="Paukszto L."/>
            <person name="Sawicki J."/>
            <person name="Karawczyk K."/>
            <person name="Piernik-Szablinska J."/>
            <person name="Szczecinska M."/>
            <person name="Mazdziarz M."/>
        </authorList>
    </citation>
    <scope>NUCLEOTIDE SEQUENCE [LARGE SCALE GENOMIC DNA]</scope>
    <source>
        <strain evidence="12">Rf_01</strain>
        <tissue evidence="12">Aerial parts of the thallus</tissue>
    </source>
</reference>
<comment type="subcellular location">
    <subcellularLocation>
        <location evidence="2">Mitochondrion matrix</location>
    </subcellularLocation>
</comment>
<dbReference type="PANTHER" id="PTHR42980:SF1">
    <property type="entry name" value="2-OXOISOVALERATE DEHYDROGENASE SUBUNIT BETA, MITOCHONDRIAL"/>
    <property type="match status" value="1"/>
</dbReference>
<dbReference type="Gene3D" id="3.40.50.970">
    <property type="match status" value="1"/>
</dbReference>
<name>A0ABD1XIY2_9MARC</name>
<sequence length="400" mass="43870">MRSISRALTSIQRCARNCSSNQQESLSGLVRPFSSHAKLDTDTKASQGDDVPKKSMNLSSAKLDTDTKASQGDDVPKKSMNLFSAINQALHIALETDPRSYVFGEDVSFGGVFRCTTNLADTFGKHRIFNTPLCEQGIVGFAIGLAAMDNRAIAEIQFADYIYPAFDQIVNEAAKFRYRSGNQFNCGGLTIRAPYGAVGHGGHYHSQSPESFFCHVPGIKVVIPRSPAQAKGLLLASIRDPNPVVFFEPKWLYRLSVEEVPEGDYMLPLSEAEVIREGTDITLVGWGAQLVVMEQACIEASKEDISCELIDLRTLIPWDRETVVASVNKTGRLLVSHEAPVTGGFGAEISASITERCFLRLEAPVARVCGYDTPFPLVFEPFYMPTKNKILDAIKAAVNY</sequence>
<evidence type="ECO:0000256" key="4">
    <source>
        <dbReference type="ARBA" id="ARBA00012277"/>
    </source>
</evidence>
<evidence type="ECO:0000313" key="12">
    <source>
        <dbReference type="EMBL" id="KAL2608880.1"/>
    </source>
</evidence>
<dbReference type="CDD" id="cd07036">
    <property type="entry name" value="TPP_PYR_E1-PDHc-beta_like"/>
    <property type="match status" value="1"/>
</dbReference>
<dbReference type="FunFam" id="3.40.50.970:FF:000001">
    <property type="entry name" value="Pyruvate dehydrogenase E1 beta subunit"/>
    <property type="match status" value="1"/>
</dbReference>
<evidence type="ECO:0000256" key="2">
    <source>
        <dbReference type="ARBA" id="ARBA00004305"/>
    </source>
</evidence>
<evidence type="ECO:0000256" key="3">
    <source>
        <dbReference type="ARBA" id="ARBA00011516"/>
    </source>
</evidence>
<evidence type="ECO:0000256" key="8">
    <source>
        <dbReference type="ARBA" id="ARBA00051764"/>
    </source>
</evidence>
<protein>
    <recommendedName>
        <fullName evidence="4">3-methyl-2-oxobutanoate dehydrogenase (2-methylpropanoyl-transferring)</fullName>
        <ecNumber evidence="4">1.2.4.4</ecNumber>
    </recommendedName>
    <alternativeName>
        <fullName evidence="9">Branched-chain alpha-keto acid dehydrogenase E1 component beta chain</fullName>
    </alternativeName>
</protein>
<proteinExistence type="predicted"/>
<dbReference type="Gene3D" id="3.40.50.920">
    <property type="match status" value="1"/>
</dbReference>
<dbReference type="EC" id="1.2.4.4" evidence="4"/>
<evidence type="ECO:0000256" key="9">
    <source>
        <dbReference type="ARBA" id="ARBA00082400"/>
    </source>
</evidence>
<dbReference type="InterPro" id="IPR033248">
    <property type="entry name" value="Transketolase_C"/>
</dbReference>
<organism evidence="12 13">
    <name type="scientific">Riccia fluitans</name>
    <dbReference type="NCBI Taxonomy" id="41844"/>
    <lineage>
        <taxon>Eukaryota</taxon>
        <taxon>Viridiplantae</taxon>
        <taxon>Streptophyta</taxon>
        <taxon>Embryophyta</taxon>
        <taxon>Marchantiophyta</taxon>
        <taxon>Marchantiopsida</taxon>
        <taxon>Marchantiidae</taxon>
        <taxon>Marchantiales</taxon>
        <taxon>Ricciaceae</taxon>
        <taxon>Riccia</taxon>
    </lineage>
</organism>
<dbReference type="Proteomes" id="UP001605036">
    <property type="component" value="Unassembled WGS sequence"/>
</dbReference>
<dbReference type="GO" id="GO:0009083">
    <property type="term" value="P:branched-chain amino acid catabolic process"/>
    <property type="evidence" value="ECO:0007669"/>
    <property type="project" value="UniProtKB-ARBA"/>
</dbReference>
<dbReference type="GO" id="GO:0003863">
    <property type="term" value="F:branched-chain 2-oxo acid dehydrogenase activity"/>
    <property type="evidence" value="ECO:0007669"/>
    <property type="project" value="UniProtKB-EC"/>
</dbReference>
<evidence type="ECO:0000259" key="11">
    <source>
        <dbReference type="SMART" id="SM00861"/>
    </source>
</evidence>
<dbReference type="EMBL" id="JBHFFA010000008">
    <property type="protein sequence ID" value="KAL2608880.1"/>
    <property type="molecule type" value="Genomic_DNA"/>
</dbReference>
<evidence type="ECO:0000256" key="7">
    <source>
        <dbReference type="ARBA" id="ARBA00023128"/>
    </source>
</evidence>
<keyword evidence="5" id="KW-0809">Transit peptide</keyword>
<evidence type="ECO:0000256" key="6">
    <source>
        <dbReference type="ARBA" id="ARBA00023002"/>
    </source>
</evidence>
<feature type="region of interest" description="Disordered" evidence="10">
    <location>
        <begin position="37"/>
        <end position="75"/>
    </location>
</feature>
<comment type="cofactor">
    <cofactor evidence="1">
        <name>thiamine diphosphate</name>
        <dbReference type="ChEBI" id="CHEBI:58937"/>
    </cofactor>
</comment>
<dbReference type="GO" id="GO:0005759">
    <property type="term" value="C:mitochondrial matrix"/>
    <property type="evidence" value="ECO:0007669"/>
    <property type="project" value="UniProtKB-SubCell"/>
</dbReference>
<dbReference type="FunFam" id="3.40.50.920:FF:000004">
    <property type="entry name" value="2-oxoisovalerate dehydrogenase subunit beta 1, mitochondrial"/>
    <property type="match status" value="1"/>
</dbReference>
<feature type="domain" description="Transketolase-like pyrimidine-binding" evidence="11">
    <location>
        <begin position="80"/>
        <end position="255"/>
    </location>
</feature>
<dbReference type="Pfam" id="PF02779">
    <property type="entry name" value="Transket_pyr"/>
    <property type="match status" value="1"/>
</dbReference>
<dbReference type="Pfam" id="PF02780">
    <property type="entry name" value="Transketolase_C"/>
    <property type="match status" value="1"/>
</dbReference>